<dbReference type="Proteomes" id="UP000663827">
    <property type="component" value="Unassembled WGS sequence"/>
</dbReference>
<comment type="caution">
    <text evidence="6">The sequence shown here is derived from an EMBL/GenBank/DDBJ whole genome shotgun (WGS) entry which is preliminary data.</text>
</comment>
<organism evidence="6 7">
    <name type="scientific">Rhizoctonia solani</name>
    <dbReference type="NCBI Taxonomy" id="456999"/>
    <lineage>
        <taxon>Eukaryota</taxon>
        <taxon>Fungi</taxon>
        <taxon>Dikarya</taxon>
        <taxon>Basidiomycota</taxon>
        <taxon>Agaricomycotina</taxon>
        <taxon>Agaricomycetes</taxon>
        <taxon>Cantharellales</taxon>
        <taxon>Ceratobasidiaceae</taxon>
        <taxon>Rhizoctonia</taxon>
    </lineage>
</organism>
<keyword evidence="2 4" id="KW-0442">Lipid degradation</keyword>
<feature type="short sequence motif" description="GXSXG" evidence="4">
    <location>
        <begin position="64"/>
        <end position="68"/>
    </location>
</feature>
<feature type="active site" description="Proton acceptor" evidence="4">
    <location>
        <position position="214"/>
    </location>
</feature>
<sequence>MSNNLGPPQDDMNSRGLRLLSLDGGGIRGLSSLLILKEIMNRVKRDEGLDEVPRPCDYFDVIGGTSTGGLIAIMLGRLRMSVSDAIRAYAQLSDQIFSEHKHRWQEGKFKASLLEKAIKEIVANNSSSEGEDTRMFDPLLRNGAGSKGCRAFVCALSRDNMEAKLPVHFRTYDSTWNPMPNCKIWEAARATSAAPTYFKSITINDEGIPLTFVDGGLAVNNPTARVLLEAKHVFPDHPVSCILSIGTGQAKTINMSKPSAASKLIPDLQLADAVKKMATDCEKVADELAGRFIRYPGLYFRFNVDQGMQDIGLGAFEKLSELAAHTGAYLRLHDNDMRANDAAASLKSTRTWGTVSIDDIAY</sequence>
<dbReference type="PROSITE" id="PS51635">
    <property type="entry name" value="PNPLA"/>
    <property type="match status" value="1"/>
</dbReference>
<evidence type="ECO:0000313" key="7">
    <source>
        <dbReference type="Proteomes" id="UP000663827"/>
    </source>
</evidence>
<proteinExistence type="predicted"/>
<dbReference type="Pfam" id="PF01734">
    <property type="entry name" value="Patatin"/>
    <property type="match status" value="1"/>
</dbReference>
<reference evidence="6" key="1">
    <citation type="submission" date="2021-01" db="EMBL/GenBank/DDBJ databases">
        <authorList>
            <person name="Kaushik A."/>
        </authorList>
    </citation>
    <scope>NUCLEOTIDE SEQUENCE</scope>
    <source>
        <strain evidence="6">AG5</strain>
    </source>
</reference>
<protein>
    <recommendedName>
        <fullName evidence="5">PNPLA domain-containing protein</fullName>
    </recommendedName>
</protein>
<dbReference type="SUPFAM" id="SSF52151">
    <property type="entry name" value="FabD/lysophospholipase-like"/>
    <property type="match status" value="1"/>
</dbReference>
<evidence type="ECO:0000256" key="3">
    <source>
        <dbReference type="ARBA" id="ARBA00023098"/>
    </source>
</evidence>
<dbReference type="PANTHER" id="PTHR24185:SF1">
    <property type="entry name" value="CALCIUM-INDEPENDENT PHOSPHOLIPASE A2-GAMMA"/>
    <property type="match status" value="1"/>
</dbReference>
<keyword evidence="1 4" id="KW-0378">Hydrolase</keyword>
<dbReference type="InterPro" id="IPR002641">
    <property type="entry name" value="PNPLA_dom"/>
</dbReference>
<name>A0A8H3HYM1_9AGAM</name>
<dbReference type="GO" id="GO:0019369">
    <property type="term" value="P:arachidonate metabolic process"/>
    <property type="evidence" value="ECO:0007669"/>
    <property type="project" value="TreeGrafter"/>
</dbReference>
<dbReference type="PANTHER" id="PTHR24185">
    <property type="entry name" value="CALCIUM-INDEPENDENT PHOSPHOLIPASE A2-GAMMA"/>
    <property type="match status" value="1"/>
</dbReference>
<dbReference type="GO" id="GO:0016020">
    <property type="term" value="C:membrane"/>
    <property type="evidence" value="ECO:0007669"/>
    <property type="project" value="TreeGrafter"/>
</dbReference>
<dbReference type="GO" id="GO:0047499">
    <property type="term" value="F:calcium-independent phospholipase A2 activity"/>
    <property type="evidence" value="ECO:0007669"/>
    <property type="project" value="TreeGrafter"/>
</dbReference>
<feature type="active site" description="Nucleophile" evidence="4">
    <location>
        <position position="66"/>
    </location>
</feature>
<dbReference type="AlphaFoldDB" id="A0A8H3HYM1"/>
<dbReference type="GO" id="GO:0046486">
    <property type="term" value="P:glycerolipid metabolic process"/>
    <property type="evidence" value="ECO:0007669"/>
    <property type="project" value="UniProtKB-ARBA"/>
</dbReference>
<dbReference type="GO" id="GO:0016042">
    <property type="term" value="P:lipid catabolic process"/>
    <property type="evidence" value="ECO:0007669"/>
    <property type="project" value="UniProtKB-UniRule"/>
</dbReference>
<evidence type="ECO:0000259" key="5">
    <source>
        <dbReference type="PROSITE" id="PS51635"/>
    </source>
</evidence>
<evidence type="ECO:0000256" key="4">
    <source>
        <dbReference type="PROSITE-ProRule" id="PRU01161"/>
    </source>
</evidence>
<dbReference type="InterPro" id="IPR016035">
    <property type="entry name" value="Acyl_Trfase/lysoPLipase"/>
</dbReference>
<gene>
    <name evidence="6" type="ORF">RDB_LOCUS103230</name>
</gene>
<evidence type="ECO:0000256" key="2">
    <source>
        <dbReference type="ARBA" id="ARBA00022963"/>
    </source>
</evidence>
<dbReference type="EMBL" id="CAJNJQ010002195">
    <property type="protein sequence ID" value="CAE7168497.1"/>
    <property type="molecule type" value="Genomic_DNA"/>
</dbReference>
<feature type="short sequence motif" description="GXGXXG" evidence="4">
    <location>
        <begin position="24"/>
        <end position="29"/>
    </location>
</feature>
<dbReference type="CDD" id="cd07216">
    <property type="entry name" value="Pat17_PNPLA8_PNPLA9_like3"/>
    <property type="match status" value="1"/>
</dbReference>
<dbReference type="Gene3D" id="3.40.1090.10">
    <property type="entry name" value="Cytosolic phospholipase A2 catalytic domain"/>
    <property type="match status" value="1"/>
</dbReference>
<keyword evidence="3 4" id="KW-0443">Lipid metabolism</keyword>
<evidence type="ECO:0000256" key="1">
    <source>
        <dbReference type="ARBA" id="ARBA00022801"/>
    </source>
</evidence>
<feature type="short sequence motif" description="DGA/G" evidence="4">
    <location>
        <begin position="214"/>
        <end position="216"/>
    </location>
</feature>
<feature type="domain" description="PNPLA" evidence="5">
    <location>
        <begin position="20"/>
        <end position="227"/>
    </location>
</feature>
<evidence type="ECO:0000313" key="6">
    <source>
        <dbReference type="EMBL" id="CAE7168497.1"/>
    </source>
</evidence>
<accession>A0A8H3HYM1</accession>